<dbReference type="GO" id="GO:0004180">
    <property type="term" value="F:carboxypeptidase activity"/>
    <property type="evidence" value="ECO:0007669"/>
    <property type="project" value="UniProtKB-KW"/>
</dbReference>
<sequence length="378" mass="42904">MVGDKIKSYRFSILMLFVLVTSQSLAQQGIIISGSVTDKEGVLPGATVFLTGTKEITVTNDLGSFQFRNIVPGNYQLVVKMMGFNPFLKSITVTDEPVNLNVVLEPSIALLKEVIIRPNKEWFKNLEIFKKQFLGENENASKCKILNAERLLLVYNKKTHVLKASSDELLKIDNNALGYRITYLLANFEYSQKNNSVIYNGYPSFEILKGTNTQEALWKRNRENAYYGSIQHFLRAAYNGDIRKQGFVVYKLTNWVPGGAGYRNNIDSGEYKKRVVVDSLMEPINKSFKKMASKQALFVLYMNHEEDKIYKKAGYSFSQLFNDNRLEVGQVSVINVLSAGVAVDDRGSFFKPQDLFFEGYMGWQKISNLNPLGYTPLD</sequence>
<evidence type="ECO:0000313" key="3">
    <source>
        <dbReference type="Proteomes" id="UP000619078"/>
    </source>
</evidence>
<dbReference type="Gene3D" id="2.60.40.1120">
    <property type="entry name" value="Carboxypeptidase-like, regulatory domain"/>
    <property type="match status" value="1"/>
</dbReference>
<organism evidence="2 3">
    <name type="scientific">Mucilaginibacter glaciei</name>
    <dbReference type="NCBI Taxonomy" id="2772109"/>
    <lineage>
        <taxon>Bacteria</taxon>
        <taxon>Pseudomonadati</taxon>
        <taxon>Bacteroidota</taxon>
        <taxon>Sphingobacteriia</taxon>
        <taxon>Sphingobacteriales</taxon>
        <taxon>Sphingobacteriaceae</taxon>
        <taxon>Mucilaginibacter</taxon>
    </lineage>
</organism>
<dbReference type="SUPFAM" id="SSF49464">
    <property type="entry name" value="Carboxypeptidase regulatory domain-like"/>
    <property type="match status" value="1"/>
</dbReference>
<accession>A0A926S4G6</accession>
<feature type="chain" id="PRO_5037687967" evidence="1">
    <location>
        <begin position="27"/>
        <end position="378"/>
    </location>
</feature>
<dbReference type="EMBL" id="JACWMX010000001">
    <property type="protein sequence ID" value="MBD1391766.1"/>
    <property type="molecule type" value="Genomic_DNA"/>
</dbReference>
<feature type="signal peptide" evidence="1">
    <location>
        <begin position="1"/>
        <end position="26"/>
    </location>
</feature>
<protein>
    <submittedName>
        <fullName evidence="2">Carboxypeptidase-like regulatory domain-containing protein</fullName>
    </submittedName>
</protein>
<keyword evidence="2" id="KW-0645">Protease</keyword>
<keyword evidence="2" id="KW-0121">Carboxypeptidase</keyword>
<gene>
    <name evidence="2" type="ORF">IDJ76_01520</name>
</gene>
<dbReference type="Pfam" id="PF13715">
    <property type="entry name" value="CarbopepD_reg_2"/>
    <property type="match status" value="1"/>
</dbReference>
<keyword evidence="2" id="KW-0378">Hydrolase</keyword>
<evidence type="ECO:0000256" key="1">
    <source>
        <dbReference type="SAM" id="SignalP"/>
    </source>
</evidence>
<reference evidence="2" key="1">
    <citation type="submission" date="2020-09" db="EMBL/GenBank/DDBJ databases">
        <title>Novel species of Mucilaginibacter isolated from a glacier on the Tibetan Plateau.</title>
        <authorList>
            <person name="Liu Q."/>
            <person name="Xin Y.-H."/>
        </authorList>
    </citation>
    <scope>NUCLEOTIDE SEQUENCE</scope>
    <source>
        <strain evidence="2">ZB1P21</strain>
    </source>
</reference>
<keyword evidence="1" id="KW-0732">Signal</keyword>
<evidence type="ECO:0000313" key="2">
    <source>
        <dbReference type="EMBL" id="MBD1391766.1"/>
    </source>
</evidence>
<comment type="caution">
    <text evidence="2">The sequence shown here is derived from an EMBL/GenBank/DDBJ whole genome shotgun (WGS) entry which is preliminary data.</text>
</comment>
<dbReference type="Proteomes" id="UP000619078">
    <property type="component" value="Unassembled WGS sequence"/>
</dbReference>
<dbReference type="AlphaFoldDB" id="A0A926S4G6"/>
<dbReference type="RefSeq" id="WP_191160015.1">
    <property type="nucleotide sequence ID" value="NZ_JACWMX010000001.1"/>
</dbReference>
<name>A0A926S4G6_9SPHI</name>
<keyword evidence="3" id="KW-1185">Reference proteome</keyword>
<proteinExistence type="predicted"/>
<dbReference type="InterPro" id="IPR008969">
    <property type="entry name" value="CarboxyPept-like_regulatory"/>
</dbReference>